<keyword evidence="4" id="KW-1185">Reference proteome</keyword>
<proteinExistence type="predicted"/>
<feature type="compositionally biased region" description="Basic and acidic residues" evidence="1">
    <location>
        <begin position="146"/>
        <end position="156"/>
    </location>
</feature>
<feature type="region of interest" description="Disordered" evidence="1">
    <location>
        <begin position="140"/>
        <end position="179"/>
    </location>
</feature>
<dbReference type="GO" id="GO:0004519">
    <property type="term" value="F:endonuclease activity"/>
    <property type="evidence" value="ECO:0007669"/>
    <property type="project" value="UniProtKB-KW"/>
</dbReference>
<evidence type="ECO:0000313" key="4">
    <source>
        <dbReference type="Proteomes" id="UP000561459"/>
    </source>
</evidence>
<protein>
    <submittedName>
        <fullName evidence="3">Very-short-patch-repair endonuclease</fullName>
    </submittedName>
</protein>
<keyword evidence="3" id="KW-0378">Hydrolase</keyword>
<gene>
    <name evidence="3" type="ORF">GGR39_000345</name>
</gene>
<dbReference type="InterPro" id="IPR007569">
    <property type="entry name" value="DUF559"/>
</dbReference>
<reference evidence="3 4" key="1">
    <citation type="submission" date="2020-08" db="EMBL/GenBank/DDBJ databases">
        <title>Genomic Encyclopedia of Type Strains, Phase IV (KMG-IV): sequencing the most valuable type-strain genomes for metagenomic binning, comparative biology and taxonomic classification.</title>
        <authorList>
            <person name="Goeker M."/>
        </authorList>
    </citation>
    <scope>NUCLEOTIDE SEQUENCE [LARGE SCALE GENOMIC DNA]</scope>
    <source>
        <strain evidence="3 4">DSM 27568</strain>
    </source>
</reference>
<organism evidence="3 4">
    <name type="scientific">Novosphingobium fluoreni</name>
    <dbReference type="NCBI Taxonomy" id="1391222"/>
    <lineage>
        <taxon>Bacteria</taxon>
        <taxon>Pseudomonadati</taxon>
        <taxon>Pseudomonadota</taxon>
        <taxon>Alphaproteobacteria</taxon>
        <taxon>Sphingomonadales</taxon>
        <taxon>Sphingomonadaceae</taxon>
        <taxon>Novosphingobium</taxon>
    </lineage>
</organism>
<sequence length="179" mass="19416">MTAERKTLGVSQDTTAKADPQAGFAATGARLDKLKDRARLQRRAPTPAQAALWEQLRDSKLGGFKISRQAIVGTTLVDFACPSRWLVVVLSPEGLTAEVEALQDKKLTDVGVRVMRYAESAVLDDPESVAKSISVELNKPFTKPGARREAPRRDAAPRSSYGARPPRRDGGSGRGGYQR</sequence>
<name>A0A7W6FWZ9_9SPHN</name>
<accession>A0A7W6FWZ9</accession>
<feature type="region of interest" description="Disordered" evidence="1">
    <location>
        <begin position="1"/>
        <end position="22"/>
    </location>
</feature>
<comment type="caution">
    <text evidence="3">The sequence shown here is derived from an EMBL/GenBank/DDBJ whole genome shotgun (WGS) entry which is preliminary data.</text>
</comment>
<dbReference type="PANTHER" id="PTHR38590">
    <property type="entry name" value="BLL0828 PROTEIN"/>
    <property type="match status" value="1"/>
</dbReference>
<dbReference type="Proteomes" id="UP000561459">
    <property type="component" value="Unassembled WGS sequence"/>
</dbReference>
<dbReference type="PANTHER" id="PTHR38590:SF1">
    <property type="entry name" value="BLL0828 PROTEIN"/>
    <property type="match status" value="1"/>
</dbReference>
<evidence type="ECO:0000313" key="3">
    <source>
        <dbReference type="EMBL" id="MBB3938716.1"/>
    </source>
</evidence>
<evidence type="ECO:0000259" key="2">
    <source>
        <dbReference type="Pfam" id="PF04480"/>
    </source>
</evidence>
<dbReference type="InterPro" id="IPR047216">
    <property type="entry name" value="Endonuclease_DUF559_bact"/>
</dbReference>
<dbReference type="EMBL" id="JACIDY010000001">
    <property type="protein sequence ID" value="MBB3938716.1"/>
    <property type="molecule type" value="Genomic_DNA"/>
</dbReference>
<evidence type="ECO:0000256" key="1">
    <source>
        <dbReference type="SAM" id="MobiDB-lite"/>
    </source>
</evidence>
<dbReference type="RefSeq" id="WP_183615604.1">
    <property type="nucleotide sequence ID" value="NZ_JACIDY010000001.1"/>
</dbReference>
<keyword evidence="3" id="KW-0255">Endonuclease</keyword>
<dbReference type="Pfam" id="PF04480">
    <property type="entry name" value="DUF559"/>
    <property type="match status" value="1"/>
</dbReference>
<dbReference type="AlphaFoldDB" id="A0A7W6FWZ9"/>
<feature type="domain" description="DUF559" evidence="2">
    <location>
        <begin position="33"/>
        <end position="137"/>
    </location>
</feature>
<keyword evidence="3" id="KW-0540">Nuclease</keyword>